<sequence>MSNIAGNNDEHAKADGGYFDQLLEPGGWPEIDEDAFYERAQEFTQVLRQVTEVLESCQQRRTQVFDDVSGRVVPPMPPTANSAPISVT</sequence>
<accession>A0ABN0RAM1</accession>
<keyword evidence="3" id="KW-1185">Reference proteome</keyword>
<organism evidence="2 3">
    <name type="scientific">Mycobacterium ulcerans str. Harvey</name>
    <dbReference type="NCBI Taxonomy" id="1299332"/>
    <lineage>
        <taxon>Bacteria</taxon>
        <taxon>Bacillati</taxon>
        <taxon>Actinomycetota</taxon>
        <taxon>Actinomycetes</taxon>
        <taxon>Mycobacteriales</taxon>
        <taxon>Mycobacteriaceae</taxon>
        <taxon>Mycobacterium</taxon>
        <taxon>Mycobacterium ulcerans group</taxon>
    </lineage>
</organism>
<reference evidence="2 3" key="1">
    <citation type="submission" date="2014-01" db="EMBL/GenBank/DDBJ databases">
        <authorList>
            <person name="Dobos K."/>
            <person name="Lenaerts A."/>
            <person name="Ordway D."/>
            <person name="DeGroote M.A."/>
            <person name="Parker T."/>
            <person name="Sizemore C."/>
            <person name="Tallon L.J."/>
            <person name="Sadzewicz L.K."/>
            <person name="Sengamalay N."/>
            <person name="Fraser C.M."/>
            <person name="Hine E."/>
            <person name="Shefchek K.A."/>
            <person name="Das S.P."/>
            <person name="Tettelin H."/>
        </authorList>
    </citation>
    <scope>NUCLEOTIDE SEQUENCE [LARGE SCALE GENOMIC DNA]</scope>
    <source>
        <strain evidence="2 3">Harvey</strain>
    </source>
</reference>
<feature type="region of interest" description="Disordered" evidence="1">
    <location>
        <begin position="68"/>
        <end position="88"/>
    </location>
</feature>
<gene>
    <name evidence="2" type="ORF">I551_8716</name>
</gene>
<feature type="compositionally biased region" description="Polar residues" evidence="1">
    <location>
        <begin position="79"/>
        <end position="88"/>
    </location>
</feature>
<name>A0ABN0RAM1_MYCUL</name>
<evidence type="ECO:0000256" key="1">
    <source>
        <dbReference type="SAM" id="MobiDB-lite"/>
    </source>
</evidence>
<comment type="caution">
    <text evidence="2">The sequence shown here is derived from an EMBL/GenBank/DDBJ whole genome shotgun (WGS) entry which is preliminary data.</text>
</comment>
<protein>
    <submittedName>
        <fullName evidence="2">ESX-1 secretion-associated EspK domain protein</fullName>
    </submittedName>
</protein>
<evidence type="ECO:0000313" key="3">
    <source>
        <dbReference type="Proteomes" id="UP000020681"/>
    </source>
</evidence>
<proteinExistence type="predicted"/>
<dbReference type="Proteomes" id="UP000020681">
    <property type="component" value="Unassembled WGS sequence"/>
</dbReference>
<evidence type="ECO:0000313" key="2">
    <source>
        <dbReference type="EMBL" id="EUA94015.1"/>
    </source>
</evidence>
<dbReference type="EMBL" id="JAOL01000025">
    <property type="protein sequence ID" value="EUA94015.1"/>
    <property type="molecule type" value="Genomic_DNA"/>
</dbReference>